<comment type="caution">
    <text evidence="3">The sequence shown here is derived from an EMBL/GenBank/DDBJ whole genome shotgun (WGS) entry which is preliminary data.</text>
</comment>
<dbReference type="STRING" id="1849047.A0A3D8QG82"/>
<feature type="repeat" description="ANK" evidence="1">
    <location>
        <begin position="424"/>
        <end position="456"/>
    </location>
</feature>
<feature type="compositionally biased region" description="Basic residues" evidence="2">
    <location>
        <begin position="1"/>
        <end position="11"/>
    </location>
</feature>
<proteinExistence type="predicted"/>
<feature type="region of interest" description="Disordered" evidence="2">
    <location>
        <begin position="328"/>
        <end position="350"/>
    </location>
</feature>
<organism evidence="3 4">
    <name type="scientific">Coleophoma cylindrospora</name>
    <dbReference type="NCBI Taxonomy" id="1849047"/>
    <lineage>
        <taxon>Eukaryota</taxon>
        <taxon>Fungi</taxon>
        <taxon>Dikarya</taxon>
        <taxon>Ascomycota</taxon>
        <taxon>Pezizomycotina</taxon>
        <taxon>Leotiomycetes</taxon>
        <taxon>Helotiales</taxon>
        <taxon>Dermateaceae</taxon>
        <taxon>Coleophoma</taxon>
    </lineage>
</organism>
<sequence length="807" mass="88820">MLSSIKKRWSHHTLSDIDPDSQKPGAPPLEFTPARKRLLFQLVTKSVVPFKYLPAVLHEDATNSEPEFSPCLRSCRNYWEEITPLKPGEARIKEKKKRDKLKARLVRAFNNYQQQQEDDDKLSTTNIVSLSTPIQDARGKSFDDSETTTIRAPKSSTDSAHEIKHALPVTVSTPALCFGGLSPASFQFAPTPGDTQNLDLGVIDDTFVPDQEAHDGSTVLSTAEPRKRLAPAEFVNVSSSSRRRILSSSREDSSQQYPLWASHPDMEIHSRSTDTFPVADPQPSGKLEPKKTVSEIEDELHYPRGYIEFLKEKLSRMSIQSMLSSNGTLRSRFSTRRGSRQSGQSANEYYNPFPYTTRISSYNDLDPMEKQYRSLETGRATTTLIDELRLDGVPDQEIARRIETMLKEFSYSRTRSIVRGRNLQGETALEVALALGNVPACNVLLENYADVYAKTSKNTTLSEFGRNAMVAAGNNESFFRIGICRTLILGYSPAKSSSGGKGVPGARTKRSVKAKQSGASTNTPPLPSGSSQYHDKPAPQIRSKEKLCNPALVDHYPIPAVPSSQGLFGPEQSSTDLNTFQTLPPVDENQEYATTGRVAHLVAYWDKQVATASMTNLDDSKSDCQERSSNTSETSTPGNSFLENKSTAVPALSTHKASTIVPISTIDQPARFASPCKATFPTAASVHPIPYRDIGIYNNVFPGISPTAQQHSSDGNMESQYAFPGPERSFPAASCSLVAQIPADGPWPSPQAYNFESTVAPVGKEQSQREQAQLPSLDSTAFIDPYGANFVGDWDMYPDGRGFLFQP</sequence>
<feature type="compositionally biased region" description="Polar residues" evidence="2">
    <location>
        <begin position="517"/>
        <end position="532"/>
    </location>
</feature>
<dbReference type="PROSITE" id="PS50088">
    <property type="entry name" value="ANK_REPEAT"/>
    <property type="match status" value="1"/>
</dbReference>
<feature type="region of interest" description="Disordered" evidence="2">
    <location>
        <begin position="137"/>
        <end position="159"/>
    </location>
</feature>
<protein>
    <submittedName>
        <fullName evidence="3">Uncharacterized protein</fullName>
    </submittedName>
</protein>
<feature type="region of interest" description="Disordered" evidence="2">
    <location>
        <begin position="494"/>
        <end position="540"/>
    </location>
</feature>
<accession>A0A3D8QG82</accession>
<feature type="region of interest" description="Disordered" evidence="2">
    <location>
        <begin position="1"/>
        <end position="29"/>
    </location>
</feature>
<gene>
    <name evidence="3" type="ORF">BP6252_12081</name>
</gene>
<evidence type="ECO:0000313" key="3">
    <source>
        <dbReference type="EMBL" id="RDW60698.1"/>
    </source>
</evidence>
<name>A0A3D8QG82_9HELO</name>
<feature type="compositionally biased region" description="Polar residues" evidence="2">
    <location>
        <begin position="147"/>
        <end position="158"/>
    </location>
</feature>
<dbReference type="OrthoDB" id="3564914at2759"/>
<dbReference type="EMBL" id="PDLM01000015">
    <property type="protein sequence ID" value="RDW60698.1"/>
    <property type="molecule type" value="Genomic_DNA"/>
</dbReference>
<keyword evidence="1" id="KW-0040">ANK repeat</keyword>
<feature type="region of interest" description="Disordered" evidence="2">
    <location>
        <begin position="616"/>
        <end position="643"/>
    </location>
</feature>
<evidence type="ECO:0000313" key="4">
    <source>
        <dbReference type="Proteomes" id="UP000256645"/>
    </source>
</evidence>
<keyword evidence="4" id="KW-1185">Reference proteome</keyword>
<evidence type="ECO:0000256" key="2">
    <source>
        <dbReference type="SAM" id="MobiDB-lite"/>
    </source>
</evidence>
<reference evidence="3 4" key="1">
    <citation type="journal article" date="2018" name="IMA Fungus">
        <title>IMA Genome-F 9: Draft genome sequence of Annulohypoxylon stygium, Aspergillus mulundensis, Berkeleyomyces basicola (syn. Thielaviopsis basicola), Ceratocystis smalleyi, two Cercospora beticola strains, Coleophoma cylindrospora, Fusarium fracticaudum, Phialophora cf. hyalina, and Morchella septimelata.</title>
        <authorList>
            <person name="Wingfield B.D."/>
            <person name="Bills G.F."/>
            <person name="Dong Y."/>
            <person name="Huang W."/>
            <person name="Nel W.J."/>
            <person name="Swalarsk-Parry B.S."/>
            <person name="Vaghefi N."/>
            <person name="Wilken P.M."/>
            <person name="An Z."/>
            <person name="de Beer Z.W."/>
            <person name="De Vos L."/>
            <person name="Chen L."/>
            <person name="Duong T.A."/>
            <person name="Gao Y."/>
            <person name="Hammerbacher A."/>
            <person name="Kikkert J.R."/>
            <person name="Li Y."/>
            <person name="Li H."/>
            <person name="Li K."/>
            <person name="Li Q."/>
            <person name="Liu X."/>
            <person name="Ma X."/>
            <person name="Naidoo K."/>
            <person name="Pethybridge S.J."/>
            <person name="Sun J."/>
            <person name="Steenkamp E.T."/>
            <person name="van der Nest M.A."/>
            <person name="van Wyk S."/>
            <person name="Wingfield M.J."/>
            <person name="Xiong C."/>
            <person name="Yue Q."/>
            <person name="Zhang X."/>
        </authorList>
    </citation>
    <scope>NUCLEOTIDE SEQUENCE [LARGE SCALE GENOMIC DNA]</scope>
    <source>
        <strain evidence="3 4">BP6252</strain>
    </source>
</reference>
<dbReference type="AlphaFoldDB" id="A0A3D8QG82"/>
<feature type="compositionally biased region" description="Polar residues" evidence="2">
    <location>
        <begin position="627"/>
        <end position="643"/>
    </location>
</feature>
<dbReference type="InterPro" id="IPR002110">
    <property type="entry name" value="Ankyrin_rpt"/>
</dbReference>
<dbReference type="Proteomes" id="UP000256645">
    <property type="component" value="Unassembled WGS sequence"/>
</dbReference>
<evidence type="ECO:0000256" key="1">
    <source>
        <dbReference type="PROSITE-ProRule" id="PRU00023"/>
    </source>
</evidence>